<sequence length="1002" mass="106531">MANDLKLRVLLDAIDKASGPLQAIDKSSTATARALKETRDRLKALNAQQQDVSAWRAQRSAALRTEQALNAAREKVKTLSQQFAATGAPTRAMTQHFQKAVRAAQVLKQQHQKQNEQLQTLRTRLSAAGISTQHLARDERHLRRQISTTTASLNAQQKQLAALAEQRRRLSVARSSMDGSRRNAGDLAAKGAVATAGGGSVLYAGARLLSPGIDFDASMSQVQAITRLDEQADALKALRAQARQLGGATQFTAGQAADAQGYLGMAGFEPHAIQTAMPGMLNLAAAGGTELAQTADIASNILSGLGLTADEMDRLGDVLVGTFTRSNTNLQMLGDTMKYAAPMAKTYGVELEVAAAMAGKLGDAGLQGSMGGTALSSIMNRLAAPPKGAEKALEQLNIATADAAGNLRPLPDLLKEIHDRTRALGTAEKGGIFKAIAGEEAVKGMAQLVEQAGTGQLQALIASLRQSRGEAARTAKVMADNLKGDLVTLSSAWQDLGIELQDQQNGPLRELVQSVTELVRSIKSWVHENPKLAAGLVKTVAIMAALAVTVGGLMLALAGVLLPFAALRFFLVQLGFRLPGLIGLLSTLGRTVLPFIAKALLLVGRALMLNPIGLAITAIASAAYLLYENWDAITGYLTNAWGEIQNGFDNGLGGIMKVLADFSPVGLMYQAFAAVMKYLGIDLPNRFTDFGGLMIDGLVKGMTAGMGKLKGMVDRLPIHRPFEVLTALGGFAMDGLVQGLTLLGRTVLPSIANVLLVVRQALMLNPIRLANTAVAGVAHLLCEQWDALMGYLTGAWDEIQNRFDIGLSGILKVLADFSPVGLMYQAFATVMQYLGVDLPNRFTAFGGLMIDGLVKGLTVGMGKLKEVVDRLGTRTIDAFKETLGIHSPSRVFAELGGFTVDGLVQGLTLRADGPIRVITALGEQLIAAGERLSPLDSLTIDHRPPINPQPAHHVDSHDTYAIHIHTTPGMDTNAVARAVRAELTRHQHEQAARRRSYLADLE</sequence>
<proteinExistence type="predicted"/>
<protein>
    <submittedName>
        <fullName evidence="5">Phage tail tape measure protein</fullName>
    </submittedName>
</protein>
<feature type="transmembrane region" description="Helical" evidence="3">
    <location>
        <begin position="540"/>
        <end position="566"/>
    </location>
</feature>
<gene>
    <name evidence="5" type="ORF">QCD61_19305</name>
</gene>
<keyword evidence="2" id="KW-0175">Coiled coil</keyword>
<dbReference type="PANTHER" id="PTHR37813:SF1">
    <property type="entry name" value="FELS-2 PROPHAGE PROTEIN"/>
    <property type="match status" value="1"/>
</dbReference>
<evidence type="ECO:0000256" key="3">
    <source>
        <dbReference type="SAM" id="Phobius"/>
    </source>
</evidence>
<keyword evidence="3" id="KW-1133">Transmembrane helix</keyword>
<dbReference type="EMBL" id="CP123771">
    <property type="protein sequence ID" value="WGO91845.1"/>
    <property type="molecule type" value="Genomic_DNA"/>
</dbReference>
<keyword evidence="3" id="KW-0812">Transmembrane</keyword>
<evidence type="ECO:0000256" key="2">
    <source>
        <dbReference type="SAM" id="Coils"/>
    </source>
</evidence>
<feature type="coiled-coil region" evidence="2">
    <location>
        <begin position="32"/>
        <end position="128"/>
    </location>
</feature>
<dbReference type="RefSeq" id="WP_280944277.1">
    <property type="nucleotide sequence ID" value="NZ_CP123771.1"/>
</dbReference>
<accession>A0ABY8P9G3</accession>
<keyword evidence="1" id="KW-1188">Viral release from host cell</keyword>
<dbReference type="InterPro" id="IPR010090">
    <property type="entry name" value="Phage_tape_meas"/>
</dbReference>
<evidence type="ECO:0000313" key="5">
    <source>
        <dbReference type="EMBL" id="WGO91845.1"/>
    </source>
</evidence>
<organism evidence="5 6">
    <name type="scientific">Pseudomonas viciae</name>
    <dbReference type="NCBI Taxonomy" id="2505979"/>
    <lineage>
        <taxon>Bacteria</taxon>
        <taxon>Pseudomonadati</taxon>
        <taxon>Pseudomonadota</taxon>
        <taxon>Gammaproteobacteria</taxon>
        <taxon>Pseudomonadales</taxon>
        <taxon>Pseudomonadaceae</taxon>
        <taxon>Pseudomonas</taxon>
    </lineage>
</organism>
<keyword evidence="3" id="KW-0472">Membrane</keyword>
<reference evidence="5 6" key="1">
    <citation type="journal article" date="2012" name="Appl. Soil Ecol.">
        <title>Isolation and characterization of new plant growth-promoting bacterial endophytes.</title>
        <authorList>
            <person name="Rashid S."/>
            <person name="Charles T.C."/>
            <person name="Glick B.R."/>
        </authorList>
    </citation>
    <scope>NUCLEOTIDE SEQUENCE [LARGE SCALE GENOMIC DNA]</scope>
    <source>
        <strain evidence="5 6">YsS1</strain>
    </source>
</reference>
<dbReference type="Proteomes" id="UP001227386">
    <property type="component" value="Chromosome"/>
</dbReference>
<dbReference type="NCBIfam" id="TIGR01760">
    <property type="entry name" value="tape_meas_TP901"/>
    <property type="match status" value="1"/>
</dbReference>
<name>A0ABY8P9G3_9PSED</name>
<dbReference type="Pfam" id="PF10145">
    <property type="entry name" value="PhageMin_Tail"/>
    <property type="match status" value="1"/>
</dbReference>
<feature type="transmembrane region" description="Helical" evidence="3">
    <location>
        <begin position="607"/>
        <end position="627"/>
    </location>
</feature>
<feature type="transmembrane region" description="Helical" evidence="3">
    <location>
        <begin position="578"/>
        <end position="601"/>
    </location>
</feature>
<evidence type="ECO:0000256" key="1">
    <source>
        <dbReference type="ARBA" id="ARBA00022612"/>
    </source>
</evidence>
<evidence type="ECO:0000259" key="4">
    <source>
        <dbReference type="Pfam" id="PF10145"/>
    </source>
</evidence>
<keyword evidence="6" id="KW-1185">Reference proteome</keyword>
<dbReference type="PANTHER" id="PTHR37813">
    <property type="entry name" value="FELS-2 PROPHAGE PROTEIN"/>
    <property type="match status" value="1"/>
</dbReference>
<evidence type="ECO:0000313" key="6">
    <source>
        <dbReference type="Proteomes" id="UP001227386"/>
    </source>
</evidence>
<feature type="domain" description="Phage tail tape measure protein" evidence="4">
    <location>
        <begin position="239"/>
        <end position="438"/>
    </location>
</feature>